<comment type="caution">
    <text evidence="1">The sequence shown here is derived from an EMBL/GenBank/DDBJ whole genome shotgun (WGS) entry which is preliminary data.</text>
</comment>
<dbReference type="EMBL" id="BSNL01000001">
    <property type="protein sequence ID" value="GLQ26155.1"/>
    <property type="molecule type" value="Genomic_DNA"/>
</dbReference>
<reference evidence="1" key="2">
    <citation type="submission" date="2023-01" db="EMBL/GenBank/DDBJ databases">
        <title>Draft genome sequence of Sulfitobacter pacificus strain NBRC 109915.</title>
        <authorList>
            <person name="Sun Q."/>
            <person name="Mori K."/>
        </authorList>
    </citation>
    <scope>NUCLEOTIDE SEQUENCE</scope>
    <source>
        <strain evidence="1">NBRC 109915</strain>
    </source>
</reference>
<organism evidence="1 2">
    <name type="scientific">Sulfitobacter pacificus</name>
    <dbReference type="NCBI Taxonomy" id="1499314"/>
    <lineage>
        <taxon>Bacteria</taxon>
        <taxon>Pseudomonadati</taxon>
        <taxon>Pseudomonadota</taxon>
        <taxon>Alphaproteobacteria</taxon>
        <taxon>Rhodobacterales</taxon>
        <taxon>Roseobacteraceae</taxon>
        <taxon>Sulfitobacter</taxon>
    </lineage>
</organism>
<accession>A0ABQ5VGD9</accession>
<evidence type="ECO:0000313" key="1">
    <source>
        <dbReference type="EMBL" id="GLQ26155.1"/>
    </source>
</evidence>
<dbReference type="RefSeq" id="WP_284371057.1">
    <property type="nucleotide sequence ID" value="NZ_BSNL01000001.1"/>
</dbReference>
<evidence type="ECO:0000313" key="2">
    <source>
        <dbReference type="Proteomes" id="UP001161388"/>
    </source>
</evidence>
<reference evidence="1" key="1">
    <citation type="journal article" date="2014" name="Int. J. Syst. Evol. Microbiol.">
        <title>Complete genome of a new Firmicutes species belonging to the dominant human colonic microbiota ('Ruminococcus bicirculans') reveals two chromosomes and a selective capacity to utilize plant glucans.</title>
        <authorList>
            <consortium name="NISC Comparative Sequencing Program"/>
            <person name="Wegmann U."/>
            <person name="Louis P."/>
            <person name="Goesmann A."/>
            <person name="Henrissat B."/>
            <person name="Duncan S.H."/>
            <person name="Flint H.J."/>
        </authorList>
    </citation>
    <scope>NUCLEOTIDE SEQUENCE</scope>
    <source>
        <strain evidence="1">NBRC 109915</strain>
    </source>
</reference>
<sequence length="43" mass="4739">MSDAEKALRDQIAEQIAAKFGSLAPYKLVQDFVRKGVDKKEGS</sequence>
<proteinExistence type="predicted"/>
<name>A0ABQ5VGD9_9RHOB</name>
<protein>
    <submittedName>
        <fullName evidence="1">Uncharacterized protein</fullName>
    </submittedName>
</protein>
<gene>
    <name evidence="1" type="ORF">GCM10007927_09580</name>
</gene>
<keyword evidence="2" id="KW-1185">Reference proteome</keyword>
<dbReference type="Proteomes" id="UP001161388">
    <property type="component" value="Unassembled WGS sequence"/>
</dbReference>